<comment type="function">
    <text evidence="8">Nuclease required for the repair of DNA interstrand cross-links (ICL). Acts as a 5'-3' exonuclease that anchors at a cut end of DNA and cleaves DNA successively at every third nucleotide, allowing to excise an ICL from one strand through flanking incisions.</text>
</comment>
<dbReference type="AlphaFoldDB" id="B9RWV8"/>
<dbReference type="SMART" id="SM00990">
    <property type="entry name" value="VRR_NUC"/>
    <property type="match status" value="1"/>
</dbReference>
<dbReference type="GO" id="GO:0004528">
    <property type="term" value="F:phosphodiesterase I activity"/>
    <property type="evidence" value="ECO:0007669"/>
    <property type="project" value="UniProtKB-EC"/>
</dbReference>
<keyword evidence="8" id="KW-0539">Nucleus</keyword>
<proteinExistence type="inferred from homology"/>
<evidence type="ECO:0000256" key="6">
    <source>
        <dbReference type="ARBA" id="ARBA00022842"/>
    </source>
</evidence>
<evidence type="ECO:0000256" key="3">
    <source>
        <dbReference type="ARBA" id="ARBA00022722"/>
    </source>
</evidence>
<comment type="similarity">
    <text evidence="2 8">Belongs to the FAN1 family.</text>
</comment>
<keyword evidence="4 8" id="KW-0479">Metal-binding</keyword>
<keyword evidence="8" id="KW-0227">DNA damage</keyword>
<dbReference type="GO" id="GO:0046872">
    <property type="term" value="F:metal ion binding"/>
    <property type="evidence" value="ECO:0007669"/>
    <property type="project" value="UniProtKB-KW"/>
</dbReference>
<evidence type="ECO:0000259" key="9">
    <source>
        <dbReference type="SMART" id="SM00990"/>
    </source>
</evidence>
<dbReference type="InterPro" id="IPR033315">
    <property type="entry name" value="Fan1-like"/>
</dbReference>
<accession>B9RWV8</accession>
<comment type="subcellular location">
    <subcellularLocation>
        <location evidence="8">Nucleus</location>
    </subcellularLocation>
</comment>
<gene>
    <name evidence="10" type="ORF">RCOM_1749150</name>
</gene>
<keyword evidence="5 8" id="KW-0378">Hydrolase</keyword>
<evidence type="ECO:0000313" key="10">
    <source>
        <dbReference type="EMBL" id="EEF44170.1"/>
    </source>
</evidence>
<dbReference type="PANTHER" id="PTHR15749">
    <property type="entry name" value="FANCONI-ASSOCIATED NUCLEASE 1"/>
    <property type="match status" value="1"/>
</dbReference>
<evidence type="ECO:0000256" key="4">
    <source>
        <dbReference type="ARBA" id="ARBA00022723"/>
    </source>
</evidence>
<dbReference type="GO" id="GO:0036297">
    <property type="term" value="P:interstrand cross-link repair"/>
    <property type="evidence" value="ECO:0007669"/>
    <property type="project" value="InterPro"/>
</dbReference>
<evidence type="ECO:0000256" key="8">
    <source>
        <dbReference type="RuleBase" id="RU365033"/>
    </source>
</evidence>
<evidence type="ECO:0000313" key="11">
    <source>
        <dbReference type="Proteomes" id="UP000008311"/>
    </source>
</evidence>
<keyword evidence="8" id="KW-0234">DNA repair</keyword>
<dbReference type="eggNOG" id="KOG2143">
    <property type="taxonomic scope" value="Eukaryota"/>
</dbReference>
<evidence type="ECO:0000256" key="2">
    <source>
        <dbReference type="ARBA" id="ARBA00005533"/>
    </source>
</evidence>
<organism evidence="10 11">
    <name type="scientific">Ricinus communis</name>
    <name type="common">Castor bean</name>
    <dbReference type="NCBI Taxonomy" id="3988"/>
    <lineage>
        <taxon>Eukaryota</taxon>
        <taxon>Viridiplantae</taxon>
        <taxon>Streptophyta</taxon>
        <taxon>Embryophyta</taxon>
        <taxon>Tracheophyta</taxon>
        <taxon>Spermatophyta</taxon>
        <taxon>Magnoliopsida</taxon>
        <taxon>eudicotyledons</taxon>
        <taxon>Gunneridae</taxon>
        <taxon>Pentapetalae</taxon>
        <taxon>rosids</taxon>
        <taxon>fabids</taxon>
        <taxon>Malpighiales</taxon>
        <taxon>Euphorbiaceae</taxon>
        <taxon>Acalyphoideae</taxon>
        <taxon>Acalypheae</taxon>
        <taxon>Ricinus</taxon>
    </lineage>
</organism>
<dbReference type="Proteomes" id="UP000008311">
    <property type="component" value="Unassembled WGS sequence"/>
</dbReference>
<keyword evidence="11" id="KW-1185">Reference proteome</keyword>
<name>B9RWV8_RICCO</name>
<dbReference type="InterPro" id="IPR014883">
    <property type="entry name" value="VRR_NUC"/>
</dbReference>
<dbReference type="Gene3D" id="3.40.1350.10">
    <property type="match status" value="1"/>
</dbReference>
<evidence type="ECO:0000256" key="1">
    <source>
        <dbReference type="ARBA" id="ARBA00000983"/>
    </source>
</evidence>
<protein>
    <recommendedName>
        <fullName evidence="8">Fanconi-associated nuclease</fullName>
        <ecNumber evidence="8">3.1.4.1</ecNumber>
    </recommendedName>
</protein>
<feature type="domain" description="VRR-NUC" evidence="9">
    <location>
        <begin position="66"/>
        <end position="183"/>
    </location>
</feature>
<keyword evidence="7 8" id="KW-0464">Manganese</keyword>
<comment type="cofactor">
    <cofactor evidence="8">
        <name>Mg(2+)</name>
        <dbReference type="ChEBI" id="CHEBI:18420"/>
    </cofactor>
    <cofactor evidence="8">
        <name>Mn(2+)</name>
        <dbReference type="ChEBI" id="CHEBI:29035"/>
    </cofactor>
</comment>
<keyword evidence="6 8" id="KW-0460">Magnesium</keyword>
<sequence length="188" mass="21499">MSPVSNLKTFKKTHSYSMKRNSSEEKIFGYKKIKNHLILQTGPLDLETDGFYLARKSLIESHLQKIHDGMAEEIVIKSWELHSGTSCRGVNWVRHSLSEVRAAVTCIRSPCLASLCRHLSQDYRSWSSGMPDLFLWRFQGEYRGEAKLVEVKGPKDSLSEQQQAWLLLLMDCGFSTEVCKVRPMSSDI</sequence>
<evidence type="ECO:0000256" key="7">
    <source>
        <dbReference type="ARBA" id="ARBA00023211"/>
    </source>
</evidence>
<comment type="catalytic activity">
    <reaction evidence="1 8">
        <text>Hydrolytically removes 5'-nucleotides successively from the 3'-hydroxy termini of 3'-hydroxy-terminated oligonucleotides.</text>
        <dbReference type="EC" id="3.1.4.1"/>
    </reaction>
</comment>
<dbReference type="PANTHER" id="PTHR15749:SF4">
    <property type="entry name" value="FANCONI-ASSOCIATED NUCLEASE 1"/>
    <property type="match status" value="1"/>
</dbReference>
<dbReference type="InParanoid" id="B9RWV8"/>
<dbReference type="EMBL" id="EQ973824">
    <property type="protein sequence ID" value="EEF44170.1"/>
    <property type="molecule type" value="Genomic_DNA"/>
</dbReference>
<dbReference type="Pfam" id="PF08774">
    <property type="entry name" value="VRR_NUC"/>
    <property type="match status" value="1"/>
</dbReference>
<dbReference type="GO" id="GO:0003676">
    <property type="term" value="F:nucleic acid binding"/>
    <property type="evidence" value="ECO:0007669"/>
    <property type="project" value="InterPro"/>
</dbReference>
<reference evidence="11" key="1">
    <citation type="journal article" date="2010" name="Nat. Biotechnol.">
        <title>Draft genome sequence of the oilseed species Ricinus communis.</title>
        <authorList>
            <person name="Chan A.P."/>
            <person name="Crabtree J."/>
            <person name="Zhao Q."/>
            <person name="Lorenzi H."/>
            <person name="Orvis J."/>
            <person name="Puiu D."/>
            <person name="Melake-Berhan A."/>
            <person name="Jones K.M."/>
            <person name="Redman J."/>
            <person name="Chen G."/>
            <person name="Cahoon E.B."/>
            <person name="Gedil M."/>
            <person name="Stanke M."/>
            <person name="Haas B.J."/>
            <person name="Wortman J.R."/>
            <person name="Fraser-Liggett C.M."/>
            <person name="Ravel J."/>
            <person name="Rabinowicz P.D."/>
        </authorList>
    </citation>
    <scope>NUCLEOTIDE SEQUENCE [LARGE SCALE GENOMIC DNA]</scope>
    <source>
        <strain evidence="11">cv. Hale</strain>
    </source>
</reference>
<dbReference type="STRING" id="3988.B9RWV8"/>
<dbReference type="GO" id="GO:0005634">
    <property type="term" value="C:nucleus"/>
    <property type="evidence" value="ECO:0007669"/>
    <property type="project" value="UniProtKB-SubCell"/>
</dbReference>
<keyword evidence="3 8" id="KW-0540">Nuclease</keyword>
<dbReference type="InterPro" id="IPR011856">
    <property type="entry name" value="tRNA_endonuc-like_dom_sf"/>
</dbReference>
<dbReference type="EC" id="3.1.4.1" evidence="8"/>
<evidence type="ECO:0000256" key="5">
    <source>
        <dbReference type="ARBA" id="ARBA00022801"/>
    </source>
</evidence>